<protein>
    <submittedName>
        <fullName evidence="2">Uncharacterized protein</fullName>
    </submittedName>
</protein>
<proteinExistence type="predicted"/>
<keyword evidence="1" id="KW-0472">Membrane</keyword>
<dbReference type="EMBL" id="CP051685">
    <property type="protein sequence ID" value="QJE03442.1"/>
    <property type="molecule type" value="Genomic_DNA"/>
</dbReference>
<organism evidence="2 3">
    <name type="scientific">Massilia forsythiae</name>
    <dbReference type="NCBI Taxonomy" id="2728020"/>
    <lineage>
        <taxon>Bacteria</taxon>
        <taxon>Pseudomonadati</taxon>
        <taxon>Pseudomonadota</taxon>
        <taxon>Betaproteobacteria</taxon>
        <taxon>Burkholderiales</taxon>
        <taxon>Oxalobacteraceae</taxon>
        <taxon>Telluria group</taxon>
        <taxon>Massilia</taxon>
    </lineage>
</organism>
<dbReference type="KEGG" id="mfy:HH212_18205"/>
<keyword evidence="1" id="KW-0812">Transmembrane</keyword>
<sequence length="95" mass="9849">MLFPGIGQFYLGRRALALLFLVPAAVAGLAYLDVMLEQASAVADQVLSGAVALDPAAIAARIDAQQTPPWAPAAAIVFALCWIGSIAEALLGRRT</sequence>
<evidence type="ECO:0000256" key="1">
    <source>
        <dbReference type="SAM" id="Phobius"/>
    </source>
</evidence>
<reference evidence="2 3" key="1">
    <citation type="submission" date="2020-04" db="EMBL/GenBank/DDBJ databases">
        <title>Genome sequencing of novel species.</title>
        <authorList>
            <person name="Heo J."/>
            <person name="Kim S.-J."/>
            <person name="Kim J.-S."/>
            <person name="Hong S.-B."/>
            <person name="Kwon S.-W."/>
        </authorList>
    </citation>
    <scope>NUCLEOTIDE SEQUENCE [LARGE SCALE GENOMIC DNA]</scope>
    <source>
        <strain evidence="2 3">GN2-R2</strain>
    </source>
</reference>
<gene>
    <name evidence="2" type="ORF">HH212_18205</name>
</gene>
<feature type="transmembrane region" description="Helical" evidence="1">
    <location>
        <begin position="12"/>
        <end position="32"/>
    </location>
</feature>
<name>A0A7Z2W2V1_9BURK</name>
<evidence type="ECO:0000313" key="2">
    <source>
        <dbReference type="EMBL" id="QJE03442.1"/>
    </source>
</evidence>
<keyword evidence="3" id="KW-1185">Reference proteome</keyword>
<keyword evidence="1" id="KW-1133">Transmembrane helix</keyword>
<feature type="transmembrane region" description="Helical" evidence="1">
    <location>
        <begin position="70"/>
        <end position="91"/>
    </location>
</feature>
<evidence type="ECO:0000313" key="3">
    <source>
        <dbReference type="Proteomes" id="UP000502415"/>
    </source>
</evidence>
<accession>A0A7Z2W2V1</accession>
<dbReference type="AlphaFoldDB" id="A0A7Z2W2V1"/>
<dbReference type="Proteomes" id="UP000502415">
    <property type="component" value="Chromosome"/>
</dbReference>